<dbReference type="AlphaFoldDB" id="A0A510WGA9"/>
<sequence>MSTTEIYAIEKIGDVTPYSSAQNSWLGGMHVWNSLSDKYGFDDSLMSGFNKTWGNFNKGIYEDYENVVLGSTFDHIIVLKENFDQLLMSFKKYYDVYPNSNFGQQIEVIETMKADENVIGVAWCQTSVADDLWDFCYDEEQDETIPYNIFKGENHGNLFDLLEAE</sequence>
<evidence type="ECO:0000313" key="1">
    <source>
        <dbReference type="EMBL" id="GEK38166.1"/>
    </source>
</evidence>
<organism evidence="1 2">
    <name type="scientific">Enterococcus thailandicus</name>
    <dbReference type="NCBI Taxonomy" id="417368"/>
    <lineage>
        <taxon>Bacteria</taxon>
        <taxon>Bacillati</taxon>
        <taxon>Bacillota</taxon>
        <taxon>Bacilli</taxon>
        <taxon>Lactobacillales</taxon>
        <taxon>Enterococcaceae</taxon>
        <taxon>Enterococcus</taxon>
    </lineage>
</organism>
<accession>A0A510WGA9</accession>
<dbReference type="OrthoDB" id="2991569at2"/>
<protein>
    <submittedName>
        <fullName evidence="1">Uncharacterized protein</fullName>
    </submittedName>
</protein>
<name>A0A510WGA9_ENTTH</name>
<gene>
    <name evidence="1" type="ORF">ETH01_24530</name>
</gene>
<proteinExistence type="predicted"/>
<comment type="caution">
    <text evidence="1">The sequence shown here is derived from an EMBL/GenBank/DDBJ whole genome shotgun (WGS) entry which is preliminary data.</text>
</comment>
<reference evidence="1 2" key="1">
    <citation type="submission" date="2019-07" db="EMBL/GenBank/DDBJ databases">
        <title>Whole genome shotgun sequence of Enterococcus thailandicus NBRC 101867.</title>
        <authorList>
            <person name="Hosoyama A."/>
            <person name="Uohara A."/>
            <person name="Ohji S."/>
            <person name="Ichikawa N."/>
        </authorList>
    </citation>
    <scope>NUCLEOTIDE SEQUENCE [LARGE SCALE GENOMIC DNA]</scope>
    <source>
        <strain evidence="1 2">NBRC 101867</strain>
    </source>
</reference>
<dbReference type="Proteomes" id="UP000321361">
    <property type="component" value="Unassembled WGS sequence"/>
</dbReference>
<evidence type="ECO:0000313" key="2">
    <source>
        <dbReference type="Proteomes" id="UP000321361"/>
    </source>
</evidence>
<dbReference type="RefSeq" id="WP_071868272.1">
    <property type="nucleotide sequence ID" value="NZ_BJUG01000018.1"/>
</dbReference>
<dbReference type="EMBL" id="BJUG01000018">
    <property type="protein sequence ID" value="GEK38166.1"/>
    <property type="molecule type" value="Genomic_DNA"/>
</dbReference>